<protein>
    <submittedName>
        <fullName evidence="2">Uncharacterized protein</fullName>
    </submittedName>
</protein>
<gene>
    <name evidence="2" type="ORF">AYL99_09888</name>
</gene>
<proteinExistence type="predicted"/>
<sequence>MDYTITIQNNTGDANQAFRYIAFGFPHGTHATQGGVGLPVVFYQSRLLNDGEPVTFNISSTVFGFLGNASQINTDLTAGANISLTKALPVNLGGRAGDGTELEAKPRTGGGVDFKTADSRLSPPGTFSIIASSALKHKNQYAVGLARKIDGNYVPVTVFGLHPGQTFDITPIESIYIARHSTTATNTVVNADSYSLKQEVNLQPDQPKITVTDDGAPTSFKVRYNY</sequence>
<dbReference type="RefSeq" id="XP_018689103.1">
    <property type="nucleotide sequence ID" value="XM_018841394.1"/>
</dbReference>
<keyword evidence="3" id="KW-1185">Reference proteome</keyword>
<dbReference type="Proteomes" id="UP000078343">
    <property type="component" value="Unassembled WGS sequence"/>
</dbReference>
<evidence type="ECO:0000256" key="1">
    <source>
        <dbReference type="SAM" id="MobiDB-lite"/>
    </source>
</evidence>
<organism evidence="2 3">
    <name type="scientific">Fonsecaea erecta</name>
    <dbReference type="NCBI Taxonomy" id="1367422"/>
    <lineage>
        <taxon>Eukaryota</taxon>
        <taxon>Fungi</taxon>
        <taxon>Dikarya</taxon>
        <taxon>Ascomycota</taxon>
        <taxon>Pezizomycotina</taxon>
        <taxon>Eurotiomycetes</taxon>
        <taxon>Chaetothyriomycetidae</taxon>
        <taxon>Chaetothyriales</taxon>
        <taxon>Herpotrichiellaceae</taxon>
        <taxon>Fonsecaea</taxon>
    </lineage>
</organism>
<evidence type="ECO:0000313" key="3">
    <source>
        <dbReference type="Proteomes" id="UP000078343"/>
    </source>
</evidence>
<name>A0A178Z8F8_9EURO</name>
<evidence type="ECO:0000313" key="2">
    <source>
        <dbReference type="EMBL" id="OAP55736.1"/>
    </source>
</evidence>
<dbReference type="AlphaFoldDB" id="A0A178Z8F8"/>
<feature type="region of interest" description="Disordered" evidence="1">
    <location>
        <begin position="95"/>
        <end position="117"/>
    </location>
</feature>
<dbReference type="OrthoDB" id="5380261at2759"/>
<reference evidence="2 3" key="1">
    <citation type="submission" date="2016-04" db="EMBL/GenBank/DDBJ databases">
        <title>Draft genome of Fonsecaea erecta CBS 125763.</title>
        <authorList>
            <person name="Weiss V.A."/>
            <person name="Vicente V.A."/>
            <person name="Raittz R.T."/>
            <person name="Moreno L.F."/>
            <person name="De Souza E.M."/>
            <person name="Pedrosa F.O."/>
            <person name="Steffens M.B."/>
            <person name="Faoro H."/>
            <person name="Tadra-Sfeir M.Z."/>
            <person name="Najafzadeh M.J."/>
            <person name="Felipe M.S."/>
            <person name="Teixeira M."/>
            <person name="Sun J."/>
            <person name="Xi L."/>
            <person name="Gomes R."/>
            <person name="De Azevedo C.M."/>
            <person name="Salgado C.G."/>
            <person name="Da Silva M.B."/>
            <person name="Nascimento M.F."/>
            <person name="Queiroz-Telles F."/>
            <person name="Attili D.S."/>
            <person name="Gorbushina A."/>
        </authorList>
    </citation>
    <scope>NUCLEOTIDE SEQUENCE [LARGE SCALE GENOMIC DNA]</scope>
    <source>
        <strain evidence="2 3">CBS 125763</strain>
    </source>
</reference>
<accession>A0A178Z8F8</accession>
<comment type="caution">
    <text evidence="2">The sequence shown here is derived from an EMBL/GenBank/DDBJ whole genome shotgun (WGS) entry which is preliminary data.</text>
</comment>
<dbReference type="EMBL" id="LVYI01000010">
    <property type="protein sequence ID" value="OAP55736.1"/>
    <property type="molecule type" value="Genomic_DNA"/>
</dbReference>
<dbReference type="GeneID" id="30014056"/>